<dbReference type="AlphaFoldDB" id="A0AAP0NHW4"/>
<name>A0AAP0NHW4_LIQFO</name>
<comment type="caution">
    <text evidence="2">The sequence shown here is derived from an EMBL/GenBank/DDBJ whole genome shotgun (WGS) entry which is preliminary data.</text>
</comment>
<evidence type="ECO:0000256" key="1">
    <source>
        <dbReference type="SAM" id="MobiDB-lite"/>
    </source>
</evidence>
<reference evidence="2 3" key="1">
    <citation type="journal article" date="2024" name="Plant J.">
        <title>Genome sequences and population genomics reveal climatic adaptation and genomic divergence between two closely related sweetgum species.</title>
        <authorList>
            <person name="Xu W.Q."/>
            <person name="Ren C.Q."/>
            <person name="Zhang X.Y."/>
            <person name="Comes H.P."/>
            <person name="Liu X.H."/>
            <person name="Li Y.G."/>
            <person name="Kettle C.J."/>
            <person name="Jalonen R."/>
            <person name="Gaisberger H."/>
            <person name="Ma Y.Z."/>
            <person name="Qiu Y.X."/>
        </authorList>
    </citation>
    <scope>NUCLEOTIDE SEQUENCE [LARGE SCALE GENOMIC DNA]</scope>
    <source>
        <strain evidence="2">Hangzhou</strain>
    </source>
</reference>
<proteinExistence type="predicted"/>
<feature type="region of interest" description="Disordered" evidence="1">
    <location>
        <begin position="141"/>
        <end position="170"/>
    </location>
</feature>
<accession>A0AAP0NHW4</accession>
<dbReference type="PANTHER" id="PTHR13833:SF78">
    <property type="entry name" value="POTASSIUM TRANSPORTER"/>
    <property type="match status" value="1"/>
</dbReference>
<evidence type="ECO:0000313" key="2">
    <source>
        <dbReference type="EMBL" id="KAK9272105.1"/>
    </source>
</evidence>
<feature type="compositionally biased region" description="Low complexity" evidence="1">
    <location>
        <begin position="143"/>
        <end position="155"/>
    </location>
</feature>
<dbReference type="PANTHER" id="PTHR13833">
    <property type="match status" value="1"/>
</dbReference>
<gene>
    <name evidence="2" type="ORF">L1049_002474</name>
</gene>
<sequence length="225" mass="26451">MKNSTAPSPYQRPFKQVRPPLIPSEDEFEKPEEGFFGSMGRLFLNTGSAVAEIFGAVFSAFRRKPPVQQQFQQQYHQPSKRLKAWPVQEDFVIPDEDELPSLETRTPTSSKTYPFMTKELEKTQPFKQSRAFYNGWDGDYHHQQQQQIHQQQQQKQQHHQRHYSSSPQTYYEQSCETNEIVFGAVQEQDGRREAVVIKAVDYGDPKYNNYNLRPRFNYVGYSHGY</sequence>
<dbReference type="EMBL" id="JBBPBK010000013">
    <property type="protein sequence ID" value="KAK9272105.1"/>
    <property type="molecule type" value="Genomic_DNA"/>
</dbReference>
<organism evidence="2 3">
    <name type="scientific">Liquidambar formosana</name>
    <name type="common">Formosan gum</name>
    <dbReference type="NCBI Taxonomy" id="63359"/>
    <lineage>
        <taxon>Eukaryota</taxon>
        <taxon>Viridiplantae</taxon>
        <taxon>Streptophyta</taxon>
        <taxon>Embryophyta</taxon>
        <taxon>Tracheophyta</taxon>
        <taxon>Spermatophyta</taxon>
        <taxon>Magnoliopsida</taxon>
        <taxon>eudicotyledons</taxon>
        <taxon>Gunneridae</taxon>
        <taxon>Pentapetalae</taxon>
        <taxon>Saxifragales</taxon>
        <taxon>Altingiaceae</taxon>
        <taxon>Liquidambar</taxon>
    </lineage>
</organism>
<evidence type="ECO:0000313" key="3">
    <source>
        <dbReference type="Proteomes" id="UP001415857"/>
    </source>
</evidence>
<feature type="region of interest" description="Disordered" evidence="1">
    <location>
        <begin position="1"/>
        <end position="32"/>
    </location>
</feature>
<dbReference type="Proteomes" id="UP001415857">
    <property type="component" value="Unassembled WGS sequence"/>
</dbReference>
<protein>
    <submittedName>
        <fullName evidence="2">Uncharacterized protein</fullName>
    </submittedName>
</protein>
<keyword evidence="3" id="KW-1185">Reference proteome</keyword>